<name>A0ABR1Q5B3_9PEZI</name>
<evidence type="ECO:0000313" key="3">
    <source>
        <dbReference type="Proteomes" id="UP001391051"/>
    </source>
</evidence>
<evidence type="ECO:0000313" key="2">
    <source>
        <dbReference type="EMBL" id="KAK7947122.1"/>
    </source>
</evidence>
<organism evidence="2 3">
    <name type="scientific">Apiospora aurea</name>
    <dbReference type="NCBI Taxonomy" id="335848"/>
    <lineage>
        <taxon>Eukaryota</taxon>
        <taxon>Fungi</taxon>
        <taxon>Dikarya</taxon>
        <taxon>Ascomycota</taxon>
        <taxon>Pezizomycotina</taxon>
        <taxon>Sordariomycetes</taxon>
        <taxon>Xylariomycetidae</taxon>
        <taxon>Amphisphaeriales</taxon>
        <taxon>Apiosporaceae</taxon>
        <taxon>Apiospora</taxon>
    </lineage>
</organism>
<keyword evidence="3" id="KW-1185">Reference proteome</keyword>
<dbReference type="RefSeq" id="XP_066697156.1">
    <property type="nucleotide sequence ID" value="XM_066847665.1"/>
</dbReference>
<evidence type="ECO:0000256" key="1">
    <source>
        <dbReference type="SAM" id="MobiDB-lite"/>
    </source>
</evidence>
<dbReference type="EMBL" id="JAQQWE010000007">
    <property type="protein sequence ID" value="KAK7947122.1"/>
    <property type="molecule type" value="Genomic_DNA"/>
</dbReference>
<accession>A0ABR1Q5B3</accession>
<gene>
    <name evidence="2" type="ORF">PG986_011443</name>
</gene>
<proteinExistence type="predicted"/>
<protein>
    <submittedName>
        <fullName evidence="2">Uncharacterized protein</fullName>
    </submittedName>
</protein>
<sequence>MIKHGQLLRPLKDAIQSTCRPSRLSQNHVVVGKPASEDDAESATSPGASGPDRVQDYKLVHSAALGAPSCCSTGSSDQYPAAGACAYRSARETGAVARRTDRAFLSETWVIGCVHGLRVGGDGLVSPKAAARRPLPVRKVHLPMYIAYGQTGSPVRYR</sequence>
<reference evidence="2 3" key="1">
    <citation type="submission" date="2023-01" db="EMBL/GenBank/DDBJ databases">
        <title>Analysis of 21 Apiospora genomes using comparative genomics revels a genus with tremendous synthesis potential of carbohydrate active enzymes and secondary metabolites.</title>
        <authorList>
            <person name="Sorensen T."/>
        </authorList>
    </citation>
    <scope>NUCLEOTIDE SEQUENCE [LARGE SCALE GENOMIC DNA]</scope>
    <source>
        <strain evidence="2 3">CBS 24483</strain>
    </source>
</reference>
<dbReference type="Proteomes" id="UP001391051">
    <property type="component" value="Unassembled WGS sequence"/>
</dbReference>
<dbReference type="GeneID" id="92080727"/>
<feature type="region of interest" description="Disordered" evidence="1">
    <location>
        <begin position="32"/>
        <end position="53"/>
    </location>
</feature>
<comment type="caution">
    <text evidence="2">The sequence shown here is derived from an EMBL/GenBank/DDBJ whole genome shotgun (WGS) entry which is preliminary data.</text>
</comment>